<dbReference type="Proteomes" id="UP000550714">
    <property type="component" value="Unassembled WGS sequence"/>
</dbReference>
<feature type="compositionally biased region" description="Basic and acidic residues" evidence="2">
    <location>
        <begin position="406"/>
        <end position="415"/>
    </location>
</feature>
<comment type="caution">
    <text evidence="4">The sequence shown here is derived from an EMBL/GenBank/DDBJ whole genome shotgun (WGS) entry which is preliminary data.</text>
</comment>
<dbReference type="EMBL" id="JACHWU010000001">
    <property type="protein sequence ID" value="MBB3049416.1"/>
    <property type="molecule type" value="Genomic_DNA"/>
</dbReference>
<feature type="region of interest" description="Disordered" evidence="2">
    <location>
        <begin position="350"/>
        <end position="449"/>
    </location>
</feature>
<proteinExistence type="inferred from homology"/>
<evidence type="ECO:0000313" key="5">
    <source>
        <dbReference type="Proteomes" id="UP000550714"/>
    </source>
</evidence>
<dbReference type="AlphaFoldDB" id="A0A839RVI4"/>
<evidence type="ECO:0000256" key="2">
    <source>
        <dbReference type="SAM" id="MobiDB-lite"/>
    </source>
</evidence>
<feature type="region of interest" description="Disordered" evidence="2">
    <location>
        <begin position="1"/>
        <end position="24"/>
    </location>
</feature>
<reference evidence="4 5" key="1">
    <citation type="submission" date="2020-08" db="EMBL/GenBank/DDBJ databases">
        <title>Genomic Encyclopedia of Type Strains, Phase III (KMG-III): the genomes of soil and plant-associated and newly described type strains.</title>
        <authorList>
            <person name="Whitman W."/>
        </authorList>
    </citation>
    <scope>NUCLEOTIDE SEQUENCE [LARGE SCALE GENOMIC DNA]</scope>
    <source>
        <strain evidence="4 5">CECT 8577</strain>
    </source>
</reference>
<dbReference type="SUPFAM" id="SSF140459">
    <property type="entry name" value="PE/PPE dimer-like"/>
    <property type="match status" value="1"/>
</dbReference>
<feature type="compositionally biased region" description="Gly residues" evidence="2">
    <location>
        <begin position="391"/>
        <end position="404"/>
    </location>
</feature>
<dbReference type="InterPro" id="IPR000030">
    <property type="entry name" value="PPE_dom"/>
</dbReference>
<dbReference type="InterPro" id="IPR038332">
    <property type="entry name" value="PPE_sf"/>
</dbReference>
<feature type="compositionally biased region" description="Low complexity" evidence="2">
    <location>
        <begin position="361"/>
        <end position="390"/>
    </location>
</feature>
<protein>
    <submittedName>
        <fullName evidence="4">Uncharacterized protein YukE</fullName>
    </submittedName>
</protein>
<accession>A0A839RVI4</accession>
<organism evidence="4 5">
    <name type="scientific">Prauserella isguenensis</name>
    <dbReference type="NCBI Taxonomy" id="1470180"/>
    <lineage>
        <taxon>Bacteria</taxon>
        <taxon>Bacillati</taxon>
        <taxon>Actinomycetota</taxon>
        <taxon>Actinomycetes</taxon>
        <taxon>Pseudonocardiales</taxon>
        <taxon>Pseudonocardiaceae</taxon>
        <taxon>Prauserella</taxon>
    </lineage>
</organism>
<evidence type="ECO:0000313" key="4">
    <source>
        <dbReference type="EMBL" id="MBB3049416.1"/>
    </source>
</evidence>
<comment type="similarity">
    <text evidence="1">Belongs to the mycobacterial PPE family.</text>
</comment>
<feature type="domain" description="PPE" evidence="3">
    <location>
        <begin position="49"/>
        <end position="136"/>
    </location>
</feature>
<dbReference type="Gene3D" id="1.20.1260.20">
    <property type="entry name" value="PPE superfamily"/>
    <property type="match status" value="1"/>
</dbReference>
<sequence length="449" mass="45115">MIANCLPFPWPPREPEGPQPGKDALESEFDWQALPHAELYHMATMGVDAEAAERVAHKWADLGAQLQDIGDSLRAALREASEGWQGGGVDQARQRVEQLSTWTDRTARDSHGVGTAIQAQSHLAQWAKNNMPEPPQFSHPWPWFPPPMLPAPIRELEPHGGDDVVALGEPESDADRGGRGGGLPGEIDVLGDGGAGSADGGPPGDGGWALGRGGGSGGSAGPGGAGGTGSMGGAADTGGGGGGFAGGAALPLDPVADVERREELHRQAAQVMRTYQLESGNVFRGVPQFVMPGEDIIKDDPRTPGEPPPPPEDGGTDPSHRVGPQPPGGTGGFVPGVVAAPLAAGAASGMAAGAVGGGAPSSGMQTGVGAASGSTGSAGGQAASAASAARGAGGAPMGMMGGAGARPDRDEEPEHNSPSYLQEEDDVWGMPVGQVAPPVIGERGWRGDE</sequence>
<keyword evidence="5" id="KW-1185">Reference proteome</keyword>
<gene>
    <name evidence="4" type="ORF">FHS23_000411</name>
</gene>
<evidence type="ECO:0000256" key="1">
    <source>
        <dbReference type="ARBA" id="ARBA00010652"/>
    </source>
</evidence>
<dbReference type="RefSeq" id="WP_183646841.1">
    <property type="nucleotide sequence ID" value="NZ_JACHWU010000001.1"/>
</dbReference>
<feature type="region of interest" description="Disordered" evidence="2">
    <location>
        <begin position="156"/>
        <end position="238"/>
    </location>
</feature>
<name>A0A839RVI4_9PSEU</name>
<feature type="region of interest" description="Disordered" evidence="2">
    <location>
        <begin position="293"/>
        <end position="334"/>
    </location>
</feature>
<dbReference type="Pfam" id="PF00823">
    <property type="entry name" value="PPE"/>
    <property type="match status" value="1"/>
</dbReference>
<evidence type="ECO:0000259" key="3">
    <source>
        <dbReference type="Pfam" id="PF00823"/>
    </source>
</evidence>
<feature type="compositionally biased region" description="Gly residues" evidence="2">
    <location>
        <begin position="191"/>
        <end position="238"/>
    </location>
</feature>